<dbReference type="InterPro" id="IPR038108">
    <property type="entry name" value="RPN13_DEUBAD_sf"/>
</dbReference>
<proteinExistence type="predicted"/>
<dbReference type="GO" id="GO:0005634">
    <property type="term" value="C:nucleus"/>
    <property type="evidence" value="ECO:0007669"/>
    <property type="project" value="UniProtKB-SubCell"/>
</dbReference>
<evidence type="ECO:0000256" key="4">
    <source>
        <dbReference type="ARBA" id="ARBA00022942"/>
    </source>
</evidence>
<dbReference type="OrthoDB" id="340431at2759"/>
<keyword evidence="3" id="KW-0963">Cytoplasm</keyword>
<dbReference type="Gene3D" id="2.30.29.70">
    <property type="entry name" value="Proteasomal ubiquitin receptor Rpn13/ADRM1"/>
    <property type="match status" value="1"/>
</dbReference>
<evidence type="ECO:0000259" key="7">
    <source>
        <dbReference type="PROSITE" id="PS51917"/>
    </source>
</evidence>
<name>A0A9Q8L796_PASFU</name>
<keyword evidence="5" id="KW-0539">Nucleus</keyword>
<evidence type="ECO:0000313" key="8">
    <source>
        <dbReference type="EMBL" id="UJO12115.1"/>
    </source>
</evidence>
<dbReference type="CDD" id="cd13314">
    <property type="entry name" value="PH_Rpn13"/>
    <property type="match status" value="1"/>
</dbReference>
<reference evidence="8" key="2">
    <citation type="journal article" date="2022" name="Microb. Genom.">
        <title>A chromosome-scale genome assembly of the tomato pathogen Cladosporium fulvum reveals a compartmentalized genome architecture and the presence of a dispensable chromosome.</title>
        <authorList>
            <person name="Zaccaron A.Z."/>
            <person name="Chen L.H."/>
            <person name="Samaras A."/>
            <person name="Stergiopoulos I."/>
        </authorList>
    </citation>
    <scope>NUCLEOTIDE SEQUENCE</scope>
    <source>
        <strain evidence="8">Race5_Kim</strain>
    </source>
</reference>
<protein>
    <submittedName>
        <fullName evidence="8">Proteasomal ubiquitin receptor ADRM1</fullName>
    </submittedName>
</protein>
<dbReference type="GO" id="GO:0070628">
    <property type="term" value="F:proteasome binding"/>
    <property type="evidence" value="ECO:0007669"/>
    <property type="project" value="TreeGrafter"/>
</dbReference>
<dbReference type="PROSITE" id="PS51917">
    <property type="entry name" value="PRU"/>
    <property type="match status" value="1"/>
</dbReference>
<dbReference type="InterPro" id="IPR044868">
    <property type="entry name" value="Rpn13/ADRM1_Pru"/>
</dbReference>
<dbReference type="GO" id="GO:0008541">
    <property type="term" value="C:proteasome regulatory particle, lid subcomplex"/>
    <property type="evidence" value="ECO:0007669"/>
    <property type="project" value="TreeGrafter"/>
</dbReference>
<dbReference type="GO" id="GO:0005737">
    <property type="term" value="C:cytoplasm"/>
    <property type="evidence" value="ECO:0007669"/>
    <property type="project" value="UniProtKB-SubCell"/>
</dbReference>
<comment type="subcellular location">
    <subcellularLocation>
        <location evidence="2">Cytoplasm</location>
    </subcellularLocation>
    <subcellularLocation>
        <location evidence="1">Nucleus</location>
    </subcellularLocation>
</comment>
<feature type="region of interest" description="Disordered" evidence="6">
    <location>
        <begin position="144"/>
        <end position="211"/>
    </location>
</feature>
<evidence type="ECO:0000256" key="3">
    <source>
        <dbReference type="ARBA" id="ARBA00022490"/>
    </source>
</evidence>
<dbReference type="InterPro" id="IPR038633">
    <property type="entry name" value="Rpn13/ADRM1_Pru_sf"/>
</dbReference>
<dbReference type="Pfam" id="PF04683">
    <property type="entry name" value="Rpn13_ADRM1_Pru"/>
    <property type="match status" value="1"/>
</dbReference>
<dbReference type="RefSeq" id="XP_047756481.1">
    <property type="nucleotide sequence ID" value="XM_047899960.1"/>
</dbReference>
<keyword evidence="9" id="KW-1185">Reference proteome</keyword>
<reference evidence="8" key="1">
    <citation type="submission" date="2021-12" db="EMBL/GenBank/DDBJ databases">
        <authorList>
            <person name="Zaccaron A."/>
            <person name="Stergiopoulos I."/>
        </authorList>
    </citation>
    <scope>NUCLEOTIDE SEQUENCE</scope>
    <source>
        <strain evidence="8">Race5_Kim</strain>
    </source>
</reference>
<dbReference type="GeneID" id="71980690"/>
<dbReference type="PANTHER" id="PTHR12225:SF0">
    <property type="entry name" value="PROTEASOMAL UBIQUITIN RECEPTOR ADRM1"/>
    <property type="match status" value="1"/>
</dbReference>
<dbReference type="InterPro" id="IPR006773">
    <property type="entry name" value="Rpn13/ADRM1"/>
</dbReference>
<dbReference type="EMBL" id="CP090163">
    <property type="protein sequence ID" value="UJO12115.1"/>
    <property type="molecule type" value="Genomic_DNA"/>
</dbReference>
<keyword evidence="8" id="KW-0675">Receptor</keyword>
<gene>
    <name evidence="8" type="ORF">CLAFUR5_00812</name>
</gene>
<evidence type="ECO:0000256" key="1">
    <source>
        <dbReference type="ARBA" id="ARBA00004123"/>
    </source>
</evidence>
<dbReference type="PANTHER" id="PTHR12225">
    <property type="entry name" value="ADHESION REGULATING MOLECULE 1 110 KDA CELL MEMBRANE GLYCOPROTEIN"/>
    <property type="match status" value="1"/>
</dbReference>
<evidence type="ECO:0000256" key="5">
    <source>
        <dbReference type="ARBA" id="ARBA00023242"/>
    </source>
</evidence>
<sequence length="389" mass="41087">MAATPLITFKAGRCDLEGRKVKPDPTPGYVYLYSEDDLLHFCWRPRSAPATEPDMDLIMFPTDGQFFPLVKEQGTDDLNSPTNGRIFVLKFTSSGQRHFFWMQSKSQSKSGELSWFSNRDQRLGQIVDALLQGEDVDVEGEVEDMRRGGGDAGPDGDADAVEVDGGPSLERQGSGGAGQDATGGDPREEGSASREGGADGGRAANSSSSAPQDTNAIVQNFLNSLNGGKQGGGQQQQAEKPFTTLPDLLPSSTTTAYIANASAQQIDHLCTLLPPELFLLAQESESSSSAAEATPATAQAAIETLSQGQKKDILVRVLRSPQLQQSLGSLTVALRDGGLPMIGEALGLKVENGGLIRGGSMPLGGGDAVEAFVKGVKRTAEEEEKSAKK</sequence>
<organism evidence="8 9">
    <name type="scientific">Passalora fulva</name>
    <name type="common">Tomato leaf mold</name>
    <name type="synonym">Cladosporium fulvum</name>
    <dbReference type="NCBI Taxonomy" id="5499"/>
    <lineage>
        <taxon>Eukaryota</taxon>
        <taxon>Fungi</taxon>
        <taxon>Dikarya</taxon>
        <taxon>Ascomycota</taxon>
        <taxon>Pezizomycotina</taxon>
        <taxon>Dothideomycetes</taxon>
        <taxon>Dothideomycetidae</taxon>
        <taxon>Mycosphaerellales</taxon>
        <taxon>Mycosphaerellaceae</taxon>
        <taxon>Fulvia</taxon>
    </lineage>
</organism>
<keyword evidence="4" id="KW-0647">Proteasome</keyword>
<feature type="domain" description="Pru" evidence="7">
    <location>
        <begin position="1"/>
        <end position="134"/>
    </location>
</feature>
<evidence type="ECO:0000256" key="2">
    <source>
        <dbReference type="ARBA" id="ARBA00004496"/>
    </source>
</evidence>
<evidence type="ECO:0000256" key="6">
    <source>
        <dbReference type="SAM" id="MobiDB-lite"/>
    </source>
</evidence>
<dbReference type="Proteomes" id="UP000756132">
    <property type="component" value="Chromosome 1"/>
</dbReference>
<accession>A0A9Q8L796</accession>
<evidence type="ECO:0000313" key="9">
    <source>
        <dbReference type="Proteomes" id="UP000756132"/>
    </source>
</evidence>
<dbReference type="OMA" id="RSPQFMQ"/>
<dbReference type="GO" id="GO:0061133">
    <property type="term" value="F:endopeptidase activator activity"/>
    <property type="evidence" value="ECO:0007669"/>
    <property type="project" value="TreeGrafter"/>
</dbReference>
<dbReference type="KEGG" id="ffu:CLAFUR5_00812"/>
<dbReference type="Gene3D" id="1.10.2020.20">
    <property type="match status" value="1"/>
</dbReference>
<dbReference type="AlphaFoldDB" id="A0A9Q8L796"/>